<dbReference type="EMBL" id="RBNI01002762">
    <property type="protein sequence ID" value="RUP48944.1"/>
    <property type="molecule type" value="Genomic_DNA"/>
</dbReference>
<evidence type="ECO:0000313" key="3">
    <source>
        <dbReference type="Proteomes" id="UP000268093"/>
    </source>
</evidence>
<keyword evidence="3" id="KW-1185">Reference proteome</keyword>
<sequence length="84" mass="9927">MCLEISQAHEECEHELRAEIQCLKQDVREKDEEINRQKVEIEDLIAQLEERKFVSEEQDKVIDHFLSGNFFQGASGEVKLNMYE</sequence>
<keyword evidence="1" id="KW-0175">Coiled coil</keyword>
<protein>
    <submittedName>
        <fullName evidence="2">Uncharacterized protein</fullName>
    </submittedName>
</protein>
<feature type="coiled-coil region" evidence="1">
    <location>
        <begin position="13"/>
        <end position="51"/>
    </location>
</feature>
<dbReference type="AlphaFoldDB" id="A0A433DDP2"/>
<organism evidence="2 3">
    <name type="scientific">Jimgerdemannia flammicorona</name>
    <dbReference type="NCBI Taxonomy" id="994334"/>
    <lineage>
        <taxon>Eukaryota</taxon>
        <taxon>Fungi</taxon>
        <taxon>Fungi incertae sedis</taxon>
        <taxon>Mucoromycota</taxon>
        <taxon>Mucoromycotina</taxon>
        <taxon>Endogonomycetes</taxon>
        <taxon>Endogonales</taxon>
        <taxon>Endogonaceae</taxon>
        <taxon>Jimgerdemannia</taxon>
    </lineage>
</organism>
<evidence type="ECO:0000313" key="2">
    <source>
        <dbReference type="EMBL" id="RUP48944.1"/>
    </source>
</evidence>
<name>A0A433DDP2_9FUNG</name>
<dbReference type="OrthoDB" id="312015at2759"/>
<reference evidence="2 3" key="1">
    <citation type="journal article" date="2018" name="New Phytol.">
        <title>Phylogenomics of Endogonaceae and evolution of mycorrhizas within Mucoromycota.</title>
        <authorList>
            <person name="Chang Y."/>
            <person name="Desiro A."/>
            <person name="Na H."/>
            <person name="Sandor L."/>
            <person name="Lipzen A."/>
            <person name="Clum A."/>
            <person name="Barry K."/>
            <person name="Grigoriev I.V."/>
            <person name="Martin F.M."/>
            <person name="Stajich J.E."/>
            <person name="Smith M.E."/>
            <person name="Bonito G."/>
            <person name="Spatafora J.W."/>
        </authorList>
    </citation>
    <scope>NUCLEOTIDE SEQUENCE [LARGE SCALE GENOMIC DNA]</scope>
    <source>
        <strain evidence="2 3">GMNB39</strain>
    </source>
</reference>
<proteinExistence type="predicted"/>
<accession>A0A433DDP2</accession>
<evidence type="ECO:0000256" key="1">
    <source>
        <dbReference type="SAM" id="Coils"/>
    </source>
</evidence>
<comment type="caution">
    <text evidence="2">The sequence shown here is derived from an EMBL/GenBank/DDBJ whole genome shotgun (WGS) entry which is preliminary data.</text>
</comment>
<gene>
    <name evidence="2" type="ORF">BC936DRAFT_143605</name>
</gene>
<dbReference type="Proteomes" id="UP000268093">
    <property type="component" value="Unassembled WGS sequence"/>
</dbReference>